<feature type="compositionally biased region" description="Basic and acidic residues" evidence="1">
    <location>
        <begin position="49"/>
        <end position="60"/>
    </location>
</feature>
<keyword evidence="2" id="KW-1185">Reference proteome</keyword>
<organism evidence="2 3">
    <name type="scientific">Carassius auratus</name>
    <name type="common">Goldfish</name>
    <dbReference type="NCBI Taxonomy" id="7957"/>
    <lineage>
        <taxon>Eukaryota</taxon>
        <taxon>Metazoa</taxon>
        <taxon>Chordata</taxon>
        <taxon>Craniata</taxon>
        <taxon>Vertebrata</taxon>
        <taxon>Euteleostomi</taxon>
        <taxon>Actinopterygii</taxon>
        <taxon>Neopterygii</taxon>
        <taxon>Teleostei</taxon>
        <taxon>Ostariophysi</taxon>
        <taxon>Cypriniformes</taxon>
        <taxon>Cyprinidae</taxon>
        <taxon>Cyprininae</taxon>
        <taxon>Carassius</taxon>
    </lineage>
</organism>
<feature type="region of interest" description="Disordered" evidence="1">
    <location>
        <begin position="1"/>
        <end position="106"/>
    </location>
</feature>
<gene>
    <name evidence="3" type="primary">LOC113098523</name>
</gene>
<dbReference type="GeneID" id="113098523"/>
<dbReference type="Proteomes" id="UP000515129">
    <property type="component" value="Unplaced"/>
</dbReference>
<accession>A0A6P6PG52</accession>
<reference evidence="3" key="1">
    <citation type="submission" date="2025-08" db="UniProtKB">
        <authorList>
            <consortium name="RefSeq"/>
        </authorList>
    </citation>
    <scope>IDENTIFICATION</scope>
    <source>
        <strain evidence="3">Wakin</strain>
        <tissue evidence="3">Muscle</tissue>
    </source>
</reference>
<feature type="compositionally biased region" description="Acidic residues" evidence="1">
    <location>
        <begin position="37"/>
        <end position="48"/>
    </location>
</feature>
<evidence type="ECO:0000313" key="3">
    <source>
        <dbReference type="RefSeq" id="XP_026119430.1"/>
    </source>
</evidence>
<dbReference type="RefSeq" id="XP_026119430.1">
    <property type="nucleotide sequence ID" value="XM_026263645.1"/>
</dbReference>
<feature type="compositionally biased region" description="Basic and acidic residues" evidence="1">
    <location>
        <begin position="68"/>
        <end position="106"/>
    </location>
</feature>
<feature type="region of interest" description="Disordered" evidence="1">
    <location>
        <begin position="157"/>
        <end position="177"/>
    </location>
</feature>
<evidence type="ECO:0000256" key="1">
    <source>
        <dbReference type="SAM" id="MobiDB-lite"/>
    </source>
</evidence>
<dbReference type="AlphaFoldDB" id="A0A6P6PG52"/>
<proteinExistence type="predicted"/>
<protein>
    <submittedName>
        <fullName evidence="3">Glutamic acid-rich protein-like</fullName>
    </submittedName>
</protein>
<sequence>MEHEVNEDTNMDAQEVMGDTATEHLNDSLRQTQGKEDEQDNEEEEETNKDENEEKNKDGEQGMETGEGVDKEEINLINKDFSKEKEEVDTTGMDYEKGQEKDEDKGMKILPEVREVENGGRIFGLENKGIERLNRGVKARTKGGVDIQQVLKKQKIRREALKERRKSGNGGSKTCFL</sequence>
<evidence type="ECO:0000313" key="2">
    <source>
        <dbReference type="Proteomes" id="UP000515129"/>
    </source>
</evidence>
<dbReference type="KEGG" id="caua:113098523"/>
<name>A0A6P6PG52_CARAU</name>